<dbReference type="PANTHER" id="PTHR45646">
    <property type="entry name" value="SERINE/THREONINE-PROTEIN KINASE DOA-RELATED"/>
    <property type="match status" value="1"/>
</dbReference>
<organism evidence="7 8">
    <name type="scientific">Gymnopilus dilepis</name>
    <dbReference type="NCBI Taxonomy" id="231916"/>
    <lineage>
        <taxon>Eukaryota</taxon>
        <taxon>Fungi</taxon>
        <taxon>Dikarya</taxon>
        <taxon>Basidiomycota</taxon>
        <taxon>Agaricomycotina</taxon>
        <taxon>Agaricomycetes</taxon>
        <taxon>Agaricomycetidae</taxon>
        <taxon>Agaricales</taxon>
        <taxon>Agaricineae</taxon>
        <taxon>Hymenogastraceae</taxon>
        <taxon>Gymnopilus</taxon>
    </lineage>
</organism>
<keyword evidence="4" id="KW-0418">Kinase</keyword>
<dbReference type="GO" id="GO:0004674">
    <property type="term" value="F:protein serine/threonine kinase activity"/>
    <property type="evidence" value="ECO:0007669"/>
    <property type="project" value="UniProtKB-KW"/>
</dbReference>
<dbReference type="Gene3D" id="3.30.200.20">
    <property type="entry name" value="Phosphorylase Kinase, domain 1"/>
    <property type="match status" value="1"/>
</dbReference>
<evidence type="ECO:0000256" key="5">
    <source>
        <dbReference type="ARBA" id="ARBA00022840"/>
    </source>
</evidence>
<dbReference type="PANTHER" id="PTHR45646:SF11">
    <property type="entry name" value="SERINE_THREONINE-PROTEIN KINASE DOA"/>
    <property type="match status" value="1"/>
</dbReference>
<dbReference type="SUPFAM" id="SSF56112">
    <property type="entry name" value="Protein kinase-like (PK-like)"/>
    <property type="match status" value="2"/>
</dbReference>
<comment type="caution">
    <text evidence="7">The sequence shown here is derived from an EMBL/GenBank/DDBJ whole genome shotgun (WGS) entry which is preliminary data.</text>
</comment>
<keyword evidence="3" id="KW-0547">Nucleotide-binding</keyword>
<gene>
    <name evidence="7" type="ORF">CVT26_005510</name>
</gene>
<keyword evidence="2" id="KW-0808">Transferase</keyword>
<sequence length="1517" mass="171302">MLLGSLQKQRDEVLMTEINPIHDPFVRKLPCELVSRIFEIFVDDEYRRDIFLGSICRTWRQIAWATPSLWSVLNIRIPAIGWEIDLDFLADYITRSGTLPLSIGLIVKHSSVDLSIYDHFIEAIGQCSERLECLVFKMTCDVLEHFCDSKNQPFDFPNLESLVLFATDYPCTPREAARFSIGHSTPSPSKLELDNIPPEKVNIDWTRLKDVSAIRIHMTQAFNMLLRCPKITDCSLDVKRRADDMALPAPSFLFRPILSLQLSLRCKREDVVYLFENLTLPSLNKLRVSSFSRRNKLPVDPFLSFLKRSLCQITELTLEQPYLRVRDLIRLLSALPSLEKLVASPNNWTPLDPLFNRLTAQVDTSQQPPAPFLPALTELRITGLLDSWTPVLSLCIPEAFSLDCNRQDLAVLEVNREEAPGKVSDDIPPNLVPYILKQLSCLPAITMSFPEEPLDLPPSEGGGYYPVTIHQKLNAGEYEVVRKLGYGPRSSTWLVFCPNRPAYFAVKIYTVAASERAWTLELPIAQEVDKLNPSLWLPVLHRNFWERSSAGSHLCFVTNPLSTSVRHLQLNAPNQRLPVHAVQRIVYFAANALRGLHAARIMHGAIRADNIYFVTSVNVEALKEVLDSEPAPTSIQVGQYTAVQSQPLNHGFKWNDKMKIVADWPLHISNLGHAQKNAYQPEKDVDYFEAPETLLQSASCSLQTDIWMLGSLAYELLTGNLLFPSHPKKDVAVQMSTVCATLEEHLPEAWFSDEHLGNFDPKARDSNASGVISIISTSVENLQEEADNRRLPTHVVQKIIHTVSCALKALHDEGIMHGAVRAENVVFATDMHTEFIDSLLRSEPDPIVTKVKKQTTVRSQPLNHDYRWKEKMKVVADWDVYLNGFGHAQRWKYVLEDGVDYSSAPETLLQQATCSTQTDIWMLGYMTFKLLTGNAPFHPKGTISKKMATIRTAIDDELPKEWLADSKMKNYDTDTHSFVSTIDEELGNVLNDRVEKPAAASVPFCSMTHCTASGMTKTSNRKCLGPCQLNSGEPCDACTKLGLLDVRILEAQGLLDELVRQREEVVMREVNARHDPFVRDLPPEIVSYIFELFAKEEHHHELFLGSICKSWRRIAWSTPKLWTTVSIDIEEDTRKEDLEFLTHYVRRSGSLPLSIALSADTPSRDLSLYFPFIEIVNQCSHRWKCLELELPFPLIELFRYRNEPPLGAPNLEALLLKATNNPSRIGFKPPSFSLGPVRPTPTRLDFNFTPGKIDVDWARLTSVSATDISMDEALDTLLRVSNIRECELEIETADQEVIWPTASSLIRPMRFLSLTFLTCEEQEIYHLLQSLALPCLEELVFRTWSEGIPLPINPILSLLSRSSCSLSKLTLDQPGLGIGELIQILTDIPSLSEVTVFGDSWTLLEPFFDRLTAKGDESQEAPATFLPKLSALRITGQLSSWHPVLALCIPEKLGLDVVKRPLSVIQVVNISVPGRIFDEISTDYQQAVLERIENGVNIQLTLSIPEKAYLINLFPNT</sequence>
<dbReference type="GO" id="GO:0005524">
    <property type="term" value="F:ATP binding"/>
    <property type="evidence" value="ECO:0007669"/>
    <property type="project" value="UniProtKB-KW"/>
</dbReference>
<dbReference type="Pfam" id="PF00069">
    <property type="entry name" value="Pkinase"/>
    <property type="match status" value="1"/>
</dbReference>
<evidence type="ECO:0000256" key="3">
    <source>
        <dbReference type="ARBA" id="ARBA00022741"/>
    </source>
</evidence>
<keyword evidence="5" id="KW-0067">ATP-binding</keyword>
<dbReference type="Gene3D" id="1.10.510.10">
    <property type="entry name" value="Transferase(Phosphotransferase) domain 1"/>
    <property type="match status" value="2"/>
</dbReference>
<accession>A0A409XZN8</accession>
<dbReference type="GO" id="GO:0043484">
    <property type="term" value="P:regulation of RNA splicing"/>
    <property type="evidence" value="ECO:0007669"/>
    <property type="project" value="TreeGrafter"/>
</dbReference>
<dbReference type="GO" id="GO:0005634">
    <property type="term" value="C:nucleus"/>
    <property type="evidence" value="ECO:0007669"/>
    <property type="project" value="TreeGrafter"/>
</dbReference>
<dbReference type="InterPro" id="IPR011009">
    <property type="entry name" value="Kinase-like_dom_sf"/>
</dbReference>
<evidence type="ECO:0000256" key="4">
    <source>
        <dbReference type="ARBA" id="ARBA00022777"/>
    </source>
</evidence>
<evidence type="ECO:0000313" key="8">
    <source>
        <dbReference type="Proteomes" id="UP000284706"/>
    </source>
</evidence>
<evidence type="ECO:0000256" key="2">
    <source>
        <dbReference type="ARBA" id="ARBA00022679"/>
    </source>
</evidence>
<evidence type="ECO:0000313" key="7">
    <source>
        <dbReference type="EMBL" id="PPQ96199.1"/>
    </source>
</evidence>
<proteinExistence type="predicted"/>
<dbReference type="PROSITE" id="PS50011">
    <property type="entry name" value="PROTEIN_KINASE_DOM"/>
    <property type="match status" value="1"/>
</dbReference>
<dbReference type="InterPro" id="IPR036047">
    <property type="entry name" value="F-box-like_dom_sf"/>
</dbReference>
<dbReference type="InterPro" id="IPR051175">
    <property type="entry name" value="CLK_kinases"/>
</dbReference>
<protein>
    <recommendedName>
        <fullName evidence="6">Protein kinase domain-containing protein</fullName>
    </recommendedName>
</protein>
<keyword evidence="1" id="KW-0723">Serine/threonine-protein kinase</keyword>
<reference evidence="7 8" key="1">
    <citation type="journal article" date="2018" name="Evol. Lett.">
        <title>Horizontal gene cluster transfer increased hallucinogenic mushroom diversity.</title>
        <authorList>
            <person name="Reynolds H.T."/>
            <person name="Vijayakumar V."/>
            <person name="Gluck-Thaler E."/>
            <person name="Korotkin H.B."/>
            <person name="Matheny P.B."/>
            <person name="Slot J.C."/>
        </authorList>
    </citation>
    <scope>NUCLEOTIDE SEQUENCE [LARGE SCALE GENOMIC DNA]</scope>
    <source>
        <strain evidence="7 8">SRW20</strain>
    </source>
</reference>
<feature type="domain" description="Protein kinase" evidence="6">
    <location>
        <begin position="478"/>
        <end position="804"/>
    </location>
</feature>
<dbReference type="InterPro" id="IPR000719">
    <property type="entry name" value="Prot_kinase_dom"/>
</dbReference>
<evidence type="ECO:0000259" key="6">
    <source>
        <dbReference type="PROSITE" id="PS50011"/>
    </source>
</evidence>
<dbReference type="Proteomes" id="UP000284706">
    <property type="component" value="Unassembled WGS sequence"/>
</dbReference>
<dbReference type="SUPFAM" id="SSF81383">
    <property type="entry name" value="F-box domain"/>
    <property type="match status" value="1"/>
</dbReference>
<dbReference type="OrthoDB" id="3270987at2759"/>
<keyword evidence="8" id="KW-1185">Reference proteome</keyword>
<dbReference type="EMBL" id="NHYE01001389">
    <property type="protein sequence ID" value="PPQ96199.1"/>
    <property type="molecule type" value="Genomic_DNA"/>
</dbReference>
<evidence type="ECO:0000256" key="1">
    <source>
        <dbReference type="ARBA" id="ARBA00022527"/>
    </source>
</evidence>
<name>A0A409XZN8_9AGAR</name>
<dbReference type="InParanoid" id="A0A409XZN8"/>
<dbReference type="SMART" id="SM00220">
    <property type="entry name" value="S_TKc"/>
    <property type="match status" value="1"/>
</dbReference>
<dbReference type="Gene3D" id="1.20.1280.50">
    <property type="match status" value="1"/>
</dbReference>
<dbReference type="STRING" id="231916.A0A409XZN8"/>